<feature type="non-terminal residue" evidence="2">
    <location>
        <position position="91"/>
    </location>
</feature>
<dbReference type="AlphaFoldDB" id="A0A7T8KLZ2"/>
<feature type="region of interest" description="Disordered" evidence="1">
    <location>
        <begin position="1"/>
        <end position="91"/>
    </location>
</feature>
<evidence type="ECO:0000313" key="3">
    <source>
        <dbReference type="Proteomes" id="UP000595437"/>
    </source>
</evidence>
<organism evidence="2 3">
    <name type="scientific">Caligus rogercresseyi</name>
    <name type="common">Sea louse</name>
    <dbReference type="NCBI Taxonomy" id="217165"/>
    <lineage>
        <taxon>Eukaryota</taxon>
        <taxon>Metazoa</taxon>
        <taxon>Ecdysozoa</taxon>
        <taxon>Arthropoda</taxon>
        <taxon>Crustacea</taxon>
        <taxon>Multicrustacea</taxon>
        <taxon>Hexanauplia</taxon>
        <taxon>Copepoda</taxon>
        <taxon>Siphonostomatoida</taxon>
        <taxon>Caligidae</taxon>
        <taxon>Caligus</taxon>
    </lineage>
</organism>
<evidence type="ECO:0000256" key="1">
    <source>
        <dbReference type="SAM" id="MobiDB-lite"/>
    </source>
</evidence>
<dbReference type="EMBL" id="CP045891">
    <property type="protein sequence ID" value="QQP58377.1"/>
    <property type="molecule type" value="Genomic_DNA"/>
</dbReference>
<sequence>MPAPSNNGPNFHRNSIESSSVRLRRRKDAPESKKRNFRHSGDFLMPPSEQAPVRSSNGNRRRSQEFRSFLSYLHRGTNGLPRDTGSENAES</sequence>
<dbReference type="OrthoDB" id="8196563at2759"/>
<evidence type="ECO:0000313" key="2">
    <source>
        <dbReference type="EMBL" id="QQP58377.1"/>
    </source>
</evidence>
<dbReference type="Proteomes" id="UP000595437">
    <property type="component" value="Chromosome 2"/>
</dbReference>
<proteinExistence type="predicted"/>
<protein>
    <submittedName>
        <fullName evidence="2">Uncharacterized protein</fullName>
    </submittedName>
</protein>
<gene>
    <name evidence="2" type="ORF">FKW44_003669</name>
</gene>
<feature type="compositionally biased region" description="Polar residues" evidence="1">
    <location>
        <begin position="1"/>
        <end position="21"/>
    </location>
</feature>
<name>A0A7T8KLZ2_CALRO</name>
<accession>A0A7T8KLZ2</accession>
<keyword evidence="3" id="KW-1185">Reference proteome</keyword>
<reference evidence="3" key="1">
    <citation type="submission" date="2021-01" db="EMBL/GenBank/DDBJ databases">
        <title>Caligus Genome Assembly.</title>
        <authorList>
            <person name="Gallardo-Escarate C."/>
        </authorList>
    </citation>
    <scope>NUCLEOTIDE SEQUENCE [LARGE SCALE GENOMIC DNA]</scope>
</reference>